<feature type="compositionally biased region" description="Basic and acidic residues" evidence="2">
    <location>
        <begin position="555"/>
        <end position="575"/>
    </location>
</feature>
<dbReference type="PROSITE" id="PS50006">
    <property type="entry name" value="FHA_DOMAIN"/>
    <property type="match status" value="1"/>
</dbReference>
<sequence length="1006" mass="113901">MARKSDEELLCMIKSTAEGSSITTVTSYAVEVGFSEDSHSEKKENFNTDIADLNVKLKSTFEVNPSTDEQSCTNYEQGVSGDTRKESVSLEETVGKKLKAEQKIKMAGCEDKCDSHKNLQVHTSTSGEREKTHTLQQNTAITMERDNKMEYHIEKTVIGDVNESDIESSECESDGSSDFHLLSKSELVHSLQECRTELSITKKKLEATLRLLKKSDDYNEVMRKMVEQLSSNIHNSKHRHMVSEGVQVDTEHLLNLSSVILPKWSDDNLKAASKATDHTMAVDQQAESNACTLSIAESIKQAAESVIQQQEQDEQEAMLKRTGYVFDPTSSQYYHPETGYYYDPKTTLFYDPSSGCYYYFNYEKGEYVFHAQVETQSSSSFQQHSFASENAPQVYYHGNHDRLTGYEETHKNRRERKKLEEHQHADDHEEKEKGELSEDYLKERRRSRNRHSMRTNEKQWRNQHSGYFELQSRSRSSSNSKQRKKRRKHKSKSKKRHRKHRKSDDANSDVERVDQSNHCEAKMDIDDENKDLDMGTQDNSKEETDINDSQPNTDNKCEELSTDIKVEDLSEDDNKKCHKRRHSKIGSKSKHKKKKHSKRKKGHARKDDNIGIESGECCDNSLELEDVSEDSSLDSELEDNYCYEGHEMAPQLEQQGSRTTVPVYDEYITSHGEEFSIVAPGLTMGTQENAELASSWPPCIRMIVTTSDSLSVGTLFIVPCTGSVIGREKCDVIIPDLNVSKEHATISYNEQSRQYEIVDNASQNGTIVNGTRISMPKVMSDPVVLSHGSNIWIAGTQLLCHIHSGTVTCDNCEPGIVMSRHQSSQNQELKVLTKEAKKLRQRQEMNEIKKKYGLKNSKYVDDRKVFNKPEYEDKAALRRKHVASDTSDYKSSAPSSVHRPISNDNIGHKLLAKMGWKEGESLGKDNSGIQEPINVTLRANQNAGLGSFGAGGFSMDDVASTDLTKASRRVQAQQRFNKIDSNGDGKGGKQGALMTWTKGDTQFSND</sequence>
<protein>
    <recommendedName>
        <fullName evidence="7">Angiogenic factor with G patch and FHA domains 1</fullName>
    </recommendedName>
</protein>
<feature type="compositionally biased region" description="Basic and acidic residues" evidence="2">
    <location>
        <begin position="977"/>
        <end position="987"/>
    </location>
</feature>
<feature type="coiled-coil region" evidence="1">
    <location>
        <begin position="293"/>
        <end position="320"/>
    </location>
</feature>
<feature type="compositionally biased region" description="Basic and acidic residues" evidence="2">
    <location>
        <begin position="502"/>
        <end position="524"/>
    </location>
</feature>
<reference evidence="5" key="2">
    <citation type="submission" date="2020-11" db="EMBL/GenBank/DDBJ databases">
        <authorList>
            <person name="McCartney M.A."/>
            <person name="Auch B."/>
            <person name="Kono T."/>
            <person name="Mallez S."/>
            <person name="Becker A."/>
            <person name="Gohl D.M."/>
            <person name="Silverstein K.A.T."/>
            <person name="Koren S."/>
            <person name="Bechman K.B."/>
            <person name="Herman A."/>
            <person name="Abrahante J.E."/>
            <person name="Garbe J."/>
        </authorList>
    </citation>
    <scope>NUCLEOTIDE SEQUENCE</scope>
    <source>
        <strain evidence="5">Duluth1</strain>
        <tissue evidence="5">Whole animal</tissue>
    </source>
</reference>
<dbReference type="OrthoDB" id="2538319at2759"/>
<dbReference type="Gene3D" id="2.60.200.20">
    <property type="match status" value="1"/>
</dbReference>
<evidence type="ECO:0000259" key="4">
    <source>
        <dbReference type="PROSITE" id="PS50174"/>
    </source>
</evidence>
<proteinExistence type="predicted"/>
<feature type="compositionally biased region" description="Polar residues" evidence="2">
    <location>
        <begin position="884"/>
        <end position="895"/>
    </location>
</feature>
<feature type="domain" description="FHA" evidence="3">
    <location>
        <begin position="723"/>
        <end position="773"/>
    </location>
</feature>
<evidence type="ECO:0008006" key="7">
    <source>
        <dbReference type="Google" id="ProtNLM"/>
    </source>
</evidence>
<evidence type="ECO:0000313" key="5">
    <source>
        <dbReference type="EMBL" id="KAH3843492.1"/>
    </source>
</evidence>
<dbReference type="Pfam" id="PF01585">
    <property type="entry name" value="G-patch"/>
    <property type="match status" value="1"/>
</dbReference>
<dbReference type="InterPro" id="IPR041591">
    <property type="entry name" value="OCRE"/>
</dbReference>
<evidence type="ECO:0000256" key="1">
    <source>
        <dbReference type="SAM" id="Coils"/>
    </source>
</evidence>
<dbReference type="CDD" id="cd22686">
    <property type="entry name" value="FHA_AGGF1"/>
    <property type="match status" value="1"/>
</dbReference>
<feature type="domain" description="G-patch" evidence="4">
    <location>
        <begin position="903"/>
        <end position="950"/>
    </location>
</feature>
<dbReference type="InterPro" id="IPR053027">
    <property type="entry name" value="AGGF1"/>
</dbReference>
<evidence type="ECO:0000256" key="2">
    <source>
        <dbReference type="SAM" id="MobiDB-lite"/>
    </source>
</evidence>
<keyword evidence="6" id="KW-1185">Reference proteome</keyword>
<reference evidence="5" key="1">
    <citation type="journal article" date="2019" name="bioRxiv">
        <title>The Genome of the Zebra Mussel, Dreissena polymorpha: A Resource for Invasive Species Research.</title>
        <authorList>
            <person name="McCartney M.A."/>
            <person name="Auch B."/>
            <person name="Kono T."/>
            <person name="Mallez S."/>
            <person name="Zhang Y."/>
            <person name="Obille A."/>
            <person name="Becker A."/>
            <person name="Abrahante J.E."/>
            <person name="Garbe J."/>
            <person name="Badalamenti J.P."/>
            <person name="Herman A."/>
            <person name="Mangelson H."/>
            <person name="Liachko I."/>
            <person name="Sullivan S."/>
            <person name="Sone E.D."/>
            <person name="Koren S."/>
            <person name="Silverstein K.A.T."/>
            <person name="Beckman K.B."/>
            <person name="Gohl D.M."/>
        </authorList>
    </citation>
    <scope>NUCLEOTIDE SEQUENCE</scope>
    <source>
        <strain evidence="5">Duluth1</strain>
        <tissue evidence="5">Whole animal</tissue>
    </source>
</reference>
<feature type="compositionally biased region" description="Basic residues" evidence="2">
    <location>
        <begin position="481"/>
        <end position="501"/>
    </location>
</feature>
<comment type="caution">
    <text evidence="5">The sequence shown here is derived from an EMBL/GenBank/DDBJ whole genome shotgun (WGS) entry which is preliminary data.</text>
</comment>
<dbReference type="SUPFAM" id="SSF49879">
    <property type="entry name" value="SMAD/FHA domain"/>
    <property type="match status" value="1"/>
</dbReference>
<dbReference type="InterPro" id="IPR035624">
    <property type="entry name" value="AGGF1_OCRE"/>
</dbReference>
<dbReference type="SMART" id="SM00443">
    <property type="entry name" value="G_patch"/>
    <property type="match status" value="1"/>
</dbReference>
<evidence type="ECO:0000259" key="3">
    <source>
        <dbReference type="PROSITE" id="PS50006"/>
    </source>
</evidence>
<organism evidence="5 6">
    <name type="scientific">Dreissena polymorpha</name>
    <name type="common">Zebra mussel</name>
    <name type="synonym">Mytilus polymorpha</name>
    <dbReference type="NCBI Taxonomy" id="45954"/>
    <lineage>
        <taxon>Eukaryota</taxon>
        <taxon>Metazoa</taxon>
        <taxon>Spiralia</taxon>
        <taxon>Lophotrochozoa</taxon>
        <taxon>Mollusca</taxon>
        <taxon>Bivalvia</taxon>
        <taxon>Autobranchia</taxon>
        <taxon>Heteroconchia</taxon>
        <taxon>Euheterodonta</taxon>
        <taxon>Imparidentia</taxon>
        <taxon>Neoheterodontei</taxon>
        <taxon>Myida</taxon>
        <taxon>Dreissenoidea</taxon>
        <taxon>Dreissenidae</taxon>
        <taxon>Dreissena</taxon>
    </lineage>
</organism>
<gene>
    <name evidence="5" type="ORF">DPMN_117010</name>
</gene>
<dbReference type="Proteomes" id="UP000828390">
    <property type="component" value="Unassembled WGS sequence"/>
</dbReference>
<feature type="compositionally biased region" description="Basic residues" evidence="2">
    <location>
        <begin position="576"/>
        <end position="604"/>
    </location>
</feature>
<evidence type="ECO:0000313" key="6">
    <source>
        <dbReference type="Proteomes" id="UP000828390"/>
    </source>
</evidence>
<dbReference type="InterPro" id="IPR000253">
    <property type="entry name" value="FHA_dom"/>
</dbReference>
<feature type="region of interest" description="Disordered" evidence="2">
    <location>
        <begin position="408"/>
        <end position="612"/>
    </location>
</feature>
<dbReference type="EMBL" id="JAIWYP010000004">
    <property type="protein sequence ID" value="KAH3843492.1"/>
    <property type="molecule type" value="Genomic_DNA"/>
</dbReference>
<dbReference type="InterPro" id="IPR008984">
    <property type="entry name" value="SMAD_FHA_dom_sf"/>
</dbReference>
<feature type="region of interest" description="Disordered" evidence="2">
    <location>
        <begin position="66"/>
        <end position="86"/>
    </location>
</feature>
<dbReference type="Pfam" id="PF17780">
    <property type="entry name" value="OCRE"/>
    <property type="match status" value="1"/>
</dbReference>
<accession>A0A9D4KQG7</accession>
<dbReference type="GO" id="GO:0003676">
    <property type="term" value="F:nucleic acid binding"/>
    <property type="evidence" value="ECO:0007669"/>
    <property type="project" value="InterPro"/>
</dbReference>
<dbReference type="PANTHER" id="PTHR23106">
    <property type="entry name" value="ANGIOGENIC FACTOR WITH G PATCH AND FHA DOMAINS 1"/>
    <property type="match status" value="1"/>
</dbReference>
<dbReference type="CDD" id="cd16164">
    <property type="entry name" value="OCRE_VG5Q"/>
    <property type="match status" value="1"/>
</dbReference>
<feature type="region of interest" description="Disordered" evidence="2">
    <location>
        <begin position="969"/>
        <end position="1006"/>
    </location>
</feature>
<dbReference type="PANTHER" id="PTHR23106:SF24">
    <property type="entry name" value="ANGIOGENIC FACTOR WITH G PATCH AND FHA DOMAINS 1"/>
    <property type="match status" value="1"/>
</dbReference>
<feature type="compositionally biased region" description="Polar residues" evidence="2">
    <location>
        <begin position="66"/>
        <end position="77"/>
    </location>
</feature>
<feature type="compositionally biased region" description="Basic and acidic residues" evidence="2">
    <location>
        <begin position="417"/>
        <end position="442"/>
    </location>
</feature>
<dbReference type="PROSITE" id="PS50174">
    <property type="entry name" value="G_PATCH"/>
    <property type="match status" value="1"/>
</dbReference>
<feature type="region of interest" description="Disordered" evidence="2">
    <location>
        <begin position="882"/>
        <end position="904"/>
    </location>
</feature>
<keyword evidence="1" id="KW-0175">Coiled coil</keyword>
<dbReference type="Pfam" id="PF00498">
    <property type="entry name" value="FHA"/>
    <property type="match status" value="1"/>
</dbReference>
<dbReference type="SMART" id="SM00240">
    <property type="entry name" value="FHA"/>
    <property type="match status" value="1"/>
</dbReference>
<name>A0A9D4KQG7_DREPO</name>
<dbReference type="InterPro" id="IPR000467">
    <property type="entry name" value="G_patch_dom"/>
</dbReference>
<feature type="compositionally biased region" description="Basic residues" evidence="2">
    <location>
        <begin position="443"/>
        <end position="453"/>
    </location>
</feature>
<dbReference type="AlphaFoldDB" id="A0A9D4KQG7"/>